<keyword evidence="1" id="KW-0812">Transmembrane</keyword>
<keyword evidence="1" id="KW-0472">Membrane</keyword>
<dbReference type="KEGG" id="aant:HUK68_03040"/>
<dbReference type="RefSeq" id="WP_175502859.1">
    <property type="nucleotide sequence ID" value="NZ_CAURQT010000009.1"/>
</dbReference>
<sequence length="48" mass="5125">MAFSLRTSGHGRRHLRPATIARRCIGGLLMLAGACILSMDLKALLFGA</sequence>
<feature type="transmembrane region" description="Helical" evidence="1">
    <location>
        <begin position="20"/>
        <end position="39"/>
    </location>
</feature>
<evidence type="ECO:0000256" key="1">
    <source>
        <dbReference type="SAM" id="Phobius"/>
    </source>
</evidence>
<proteinExistence type="predicted"/>
<reference evidence="2 3" key="1">
    <citation type="submission" date="2020-06" db="EMBL/GenBank/DDBJ databases">
        <title>Acidovorax antarctica sp. nov., isolated from Corinth ice sheet soil, Antarctic Fields Peninsula.</title>
        <authorList>
            <person name="Xu Q."/>
            <person name="Peng F."/>
        </authorList>
    </citation>
    <scope>NUCLEOTIDE SEQUENCE [LARGE SCALE GENOMIC DNA]</scope>
    <source>
        <strain evidence="2 3">16-35-5</strain>
    </source>
</reference>
<evidence type="ECO:0000313" key="2">
    <source>
        <dbReference type="EMBL" id="QKV51956.1"/>
    </source>
</evidence>
<evidence type="ECO:0000313" key="3">
    <source>
        <dbReference type="Proteomes" id="UP000509579"/>
    </source>
</evidence>
<protein>
    <submittedName>
        <fullName evidence="2">Uncharacterized protein</fullName>
    </submittedName>
</protein>
<dbReference type="AlphaFoldDB" id="A0A6N1X1W9"/>
<dbReference type="EMBL" id="CP054840">
    <property type="protein sequence ID" value="QKV51956.1"/>
    <property type="molecule type" value="Genomic_DNA"/>
</dbReference>
<dbReference type="PROSITE" id="PS51257">
    <property type="entry name" value="PROKAR_LIPOPROTEIN"/>
    <property type="match status" value="1"/>
</dbReference>
<name>A0A6N1X1W9_9BURK</name>
<dbReference type="Proteomes" id="UP000509579">
    <property type="component" value="Chromosome"/>
</dbReference>
<accession>A0A6N1X1W9</accession>
<keyword evidence="3" id="KW-1185">Reference proteome</keyword>
<organism evidence="2 3">
    <name type="scientific">Comamonas antarctica</name>
    <dbReference type="NCBI Taxonomy" id="2743470"/>
    <lineage>
        <taxon>Bacteria</taxon>
        <taxon>Pseudomonadati</taxon>
        <taxon>Pseudomonadota</taxon>
        <taxon>Betaproteobacteria</taxon>
        <taxon>Burkholderiales</taxon>
        <taxon>Comamonadaceae</taxon>
        <taxon>Comamonas</taxon>
    </lineage>
</organism>
<gene>
    <name evidence="2" type="ORF">HUK68_03040</name>
</gene>
<keyword evidence="1" id="KW-1133">Transmembrane helix</keyword>